<dbReference type="Pfam" id="PF05773">
    <property type="entry name" value="RWD"/>
    <property type="match status" value="1"/>
</dbReference>
<dbReference type="Gene3D" id="3.10.110.10">
    <property type="entry name" value="Ubiquitin Conjugating Enzyme"/>
    <property type="match status" value="1"/>
</dbReference>
<comment type="subcellular location">
    <subcellularLocation>
        <location evidence="2">Cytoplasm</location>
    </subcellularLocation>
</comment>
<feature type="compositionally biased region" description="Basic and acidic residues" evidence="15">
    <location>
        <begin position="304"/>
        <end position="317"/>
    </location>
</feature>
<evidence type="ECO:0000256" key="13">
    <source>
        <dbReference type="ARBA" id="ARBA00075535"/>
    </source>
</evidence>
<evidence type="ECO:0000256" key="4">
    <source>
        <dbReference type="ARBA" id="ARBA00012483"/>
    </source>
</evidence>
<reference evidence="18" key="2">
    <citation type="submission" date="2025-08" db="UniProtKB">
        <authorList>
            <consortium name="Ensembl"/>
        </authorList>
    </citation>
    <scope>IDENTIFICATION</scope>
</reference>
<dbReference type="FunFam" id="3.10.110.10:FF:000052">
    <property type="entry name" value="Putative e3 ubiquitin-protein ligase rnf25"/>
    <property type="match status" value="1"/>
</dbReference>
<proteinExistence type="inferred from homology"/>
<dbReference type="GO" id="GO:0005737">
    <property type="term" value="C:cytoplasm"/>
    <property type="evidence" value="ECO:0007669"/>
    <property type="project" value="UniProtKB-SubCell"/>
</dbReference>
<dbReference type="PANTHER" id="PTHR13198:SF4">
    <property type="entry name" value="E3 UBIQUITIN-PROTEIN LIGASE RNF25"/>
    <property type="match status" value="1"/>
</dbReference>
<dbReference type="InterPro" id="IPR001841">
    <property type="entry name" value="Znf_RING"/>
</dbReference>
<dbReference type="SMART" id="SM00184">
    <property type="entry name" value="RING"/>
    <property type="match status" value="1"/>
</dbReference>
<evidence type="ECO:0000256" key="7">
    <source>
        <dbReference type="ARBA" id="ARBA00022723"/>
    </source>
</evidence>
<dbReference type="CDD" id="cd23818">
    <property type="entry name" value="RWD_RNF25"/>
    <property type="match status" value="1"/>
</dbReference>
<organism evidence="18 19">
    <name type="scientific">Pygocentrus nattereri</name>
    <name type="common">Red-bellied piranha</name>
    <dbReference type="NCBI Taxonomy" id="42514"/>
    <lineage>
        <taxon>Eukaryota</taxon>
        <taxon>Metazoa</taxon>
        <taxon>Chordata</taxon>
        <taxon>Craniata</taxon>
        <taxon>Vertebrata</taxon>
        <taxon>Euteleostomi</taxon>
        <taxon>Actinopterygii</taxon>
        <taxon>Neopterygii</taxon>
        <taxon>Teleostei</taxon>
        <taxon>Ostariophysi</taxon>
        <taxon>Characiformes</taxon>
        <taxon>Characoidei</taxon>
        <taxon>Pygocentrus</taxon>
    </lineage>
</organism>
<dbReference type="AlphaFoldDB" id="A0AAR2M0R5"/>
<evidence type="ECO:0000256" key="3">
    <source>
        <dbReference type="ARBA" id="ARBA00004906"/>
    </source>
</evidence>
<keyword evidence="5" id="KW-0963">Cytoplasm</keyword>
<dbReference type="GO" id="GO:0008270">
    <property type="term" value="F:zinc ion binding"/>
    <property type="evidence" value="ECO:0007669"/>
    <property type="project" value="UniProtKB-KW"/>
</dbReference>
<evidence type="ECO:0000256" key="12">
    <source>
        <dbReference type="ARBA" id="ARBA00067354"/>
    </source>
</evidence>
<evidence type="ECO:0000256" key="14">
    <source>
        <dbReference type="PROSITE-ProRule" id="PRU00175"/>
    </source>
</evidence>
<dbReference type="PROSITE" id="PS50908">
    <property type="entry name" value="RWD"/>
    <property type="match status" value="1"/>
</dbReference>
<dbReference type="PROSITE" id="PS50089">
    <property type="entry name" value="ZF_RING_2"/>
    <property type="match status" value="1"/>
</dbReference>
<evidence type="ECO:0000256" key="8">
    <source>
        <dbReference type="ARBA" id="ARBA00022771"/>
    </source>
</evidence>
<evidence type="ECO:0000256" key="6">
    <source>
        <dbReference type="ARBA" id="ARBA00022679"/>
    </source>
</evidence>
<evidence type="ECO:0000256" key="9">
    <source>
        <dbReference type="ARBA" id="ARBA00022786"/>
    </source>
</evidence>
<feature type="domain" description="RWD" evidence="17">
    <location>
        <begin position="9"/>
        <end position="117"/>
    </location>
</feature>
<keyword evidence="10" id="KW-0862">Zinc</keyword>
<feature type="compositionally biased region" description="Polar residues" evidence="15">
    <location>
        <begin position="290"/>
        <end position="301"/>
    </location>
</feature>
<dbReference type="InterPro" id="IPR016135">
    <property type="entry name" value="UBQ-conjugating_enzyme/RWD"/>
</dbReference>
<dbReference type="CDD" id="cd16470">
    <property type="entry name" value="RING-H2_RNF25"/>
    <property type="match status" value="1"/>
</dbReference>
<feature type="compositionally biased region" description="Basic residues" evidence="15">
    <location>
        <begin position="477"/>
        <end position="489"/>
    </location>
</feature>
<dbReference type="SUPFAM" id="SSF57850">
    <property type="entry name" value="RING/U-box"/>
    <property type="match status" value="1"/>
</dbReference>
<evidence type="ECO:0000259" key="17">
    <source>
        <dbReference type="PROSITE" id="PS50908"/>
    </source>
</evidence>
<dbReference type="PANTHER" id="PTHR13198">
    <property type="entry name" value="RING FINGER PROTEIN 25"/>
    <property type="match status" value="1"/>
</dbReference>
<accession>A0AAR2M0R5</accession>
<comment type="pathway">
    <text evidence="3">Protein modification; protein ubiquitination.</text>
</comment>
<gene>
    <name evidence="18" type="primary">RNF25</name>
</gene>
<comment type="similarity">
    <text evidence="11">Belongs to the RNF25 family.</text>
</comment>
<sequence>MAAESDTLCEIEVLQSIYLDELKVTQKDDGGWQVSVVLHPSTGEDCLSQFVCLTLTLDLDSEYPSSLPCISIHNPRGLSDDKLLSLRRSLQMEAESCLGMEVLYQLIEKAKEILTESNIPHGNCVICLYGFKEGEVFTKTSCYHYFHSHCLGRYVTHSEVELRERERELEEDKSRDRAEEEELSVVCPVCREPLSYDVSTLLSSPAPDFPQQEDEAVGAEFKRKWESLQKILERQKEKGGVIDPEAESNRFLIHINDVPADSDTTCPDAPSPEPSQFLPSAPPDCPGQTPVPQAQDVSAPTQRRARDGRRIQGEFRGGRRGRGKGGGRSEQLPHETPLPVVEKFTQMSVSSSESNHSLPKNSLLPQNNEPHSESAEQGPPLEPRADKDQTSQSGKQTGEECFATSQQDISGVKHDQQTRHSNLNVAEDAAQTIATEGRQDPGPRDRGRRHGPRAPQYGQWHDRIPRSSNQWDSAGRAYHHHQRGGRANRARGAGFGHHHRGGGPHRGTGKGMHPKTETELKKEGVL</sequence>
<evidence type="ECO:0000256" key="1">
    <source>
        <dbReference type="ARBA" id="ARBA00000900"/>
    </source>
</evidence>
<dbReference type="GeneID" id="108427353"/>
<feature type="compositionally biased region" description="Polar residues" evidence="15">
    <location>
        <begin position="345"/>
        <end position="369"/>
    </location>
</feature>
<keyword evidence="19" id="KW-1185">Reference proteome</keyword>
<dbReference type="InterPro" id="IPR006575">
    <property type="entry name" value="RWD_dom"/>
</dbReference>
<evidence type="ECO:0000256" key="2">
    <source>
        <dbReference type="ARBA" id="ARBA00004496"/>
    </source>
</evidence>
<evidence type="ECO:0000256" key="11">
    <source>
        <dbReference type="ARBA" id="ARBA00060737"/>
    </source>
</evidence>
<dbReference type="Ensembl" id="ENSPNAT00000043889.1">
    <property type="protein sequence ID" value="ENSPNAP00000082403.1"/>
    <property type="gene ID" value="ENSPNAG00000037756.1"/>
</dbReference>
<reference evidence="18 19" key="1">
    <citation type="submission" date="2020-10" db="EMBL/GenBank/DDBJ databases">
        <title>Pygocentrus nattereri (red-bellied piranha) genome, fPygNat1, primary haplotype.</title>
        <authorList>
            <person name="Myers G."/>
            <person name="Meyer A."/>
            <person name="Karagic N."/>
            <person name="Pippel M."/>
            <person name="Winkler S."/>
            <person name="Tracey A."/>
            <person name="Wood J."/>
            <person name="Formenti G."/>
            <person name="Howe K."/>
            <person name="Fedrigo O."/>
            <person name="Jarvis E.D."/>
        </authorList>
    </citation>
    <scope>NUCLEOTIDE SEQUENCE [LARGE SCALE GENOMIC DNA]</scope>
</reference>
<feature type="domain" description="RING-type" evidence="16">
    <location>
        <begin position="124"/>
        <end position="191"/>
    </location>
</feature>
<dbReference type="EC" id="2.3.2.27" evidence="4"/>
<evidence type="ECO:0000256" key="5">
    <source>
        <dbReference type="ARBA" id="ARBA00022490"/>
    </source>
</evidence>
<keyword evidence="9" id="KW-0833">Ubl conjugation pathway</keyword>
<dbReference type="FunFam" id="3.30.40.10:FF:000215">
    <property type="entry name" value="E3 ubiquitin-protein ligase RNF25"/>
    <property type="match status" value="1"/>
</dbReference>
<evidence type="ECO:0000313" key="19">
    <source>
        <dbReference type="Proteomes" id="UP001501920"/>
    </source>
</evidence>
<dbReference type="GeneTree" id="ENSGT00390000001557"/>
<dbReference type="Proteomes" id="UP001501920">
    <property type="component" value="Chromosome 14"/>
</dbReference>
<reference evidence="18" key="3">
    <citation type="submission" date="2025-09" db="UniProtKB">
        <authorList>
            <consortium name="Ensembl"/>
        </authorList>
    </citation>
    <scope>IDENTIFICATION</scope>
</reference>
<keyword evidence="7" id="KW-0479">Metal-binding</keyword>
<dbReference type="RefSeq" id="XP_017552901.2">
    <property type="nucleotide sequence ID" value="XM_017697412.2"/>
</dbReference>
<dbReference type="SUPFAM" id="SSF54495">
    <property type="entry name" value="UBC-like"/>
    <property type="match status" value="1"/>
</dbReference>
<comment type="catalytic activity">
    <reaction evidence="1">
        <text>S-ubiquitinyl-[E2 ubiquitin-conjugating enzyme]-L-cysteine + [acceptor protein]-L-lysine = [E2 ubiquitin-conjugating enzyme]-L-cysteine + N(6)-ubiquitinyl-[acceptor protein]-L-lysine.</text>
        <dbReference type="EC" id="2.3.2.27"/>
    </reaction>
</comment>
<keyword evidence="8 14" id="KW-0863">Zinc-finger</keyword>
<evidence type="ECO:0000256" key="10">
    <source>
        <dbReference type="ARBA" id="ARBA00022833"/>
    </source>
</evidence>
<dbReference type="Pfam" id="PF17123">
    <property type="entry name" value="zf-RING_11"/>
    <property type="match status" value="1"/>
</dbReference>
<dbReference type="Gene3D" id="3.30.40.10">
    <property type="entry name" value="Zinc/RING finger domain, C3HC4 (zinc finger)"/>
    <property type="match status" value="1"/>
</dbReference>
<dbReference type="GO" id="GO:0016567">
    <property type="term" value="P:protein ubiquitination"/>
    <property type="evidence" value="ECO:0007669"/>
    <property type="project" value="TreeGrafter"/>
</dbReference>
<feature type="compositionally biased region" description="Basic and acidic residues" evidence="15">
    <location>
        <begin position="514"/>
        <end position="526"/>
    </location>
</feature>
<dbReference type="GO" id="GO:0061630">
    <property type="term" value="F:ubiquitin protein ligase activity"/>
    <property type="evidence" value="ECO:0007669"/>
    <property type="project" value="UniProtKB-EC"/>
</dbReference>
<dbReference type="SMART" id="SM00591">
    <property type="entry name" value="RWD"/>
    <property type="match status" value="1"/>
</dbReference>
<feature type="region of interest" description="Disordered" evidence="15">
    <location>
        <begin position="258"/>
        <end position="526"/>
    </location>
</feature>
<evidence type="ECO:0000313" key="18">
    <source>
        <dbReference type="Ensembl" id="ENSPNAP00000082403.1"/>
    </source>
</evidence>
<evidence type="ECO:0000259" key="16">
    <source>
        <dbReference type="PROSITE" id="PS50089"/>
    </source>
</evidence>
<dbReference type="InterPro" id="IPR039133">
    <property type="entry name" value="RNF25"/>
</dbReference>
<keyword evidence="6" id="KW-0808">Transferase</keyword>
<name>A0AAR2M0R5_PYGNA</name>
<protein>
    <recommendedName>
        <fullName evidence="12">E3 ubiquitin-protein ligase RNF25</fullName>
        <ecNumber evidence="4">2.3.2.27</ecNumber>
    </recommendedName>
    <alternativeName>
        <fullName evidence="13">RING finger protein 25</fullName>
    </alternativeName>
</protein>
<dbReference type="GO" id="GO:0005634">
    <property type="term" value="C:nucleus"/>
    <property type="evidence" value="ECO:0007669"/>
    <property type="project" value="TreeGrafter"/>
</dbReference>
<dbReference type="InterPro" id="IPR013083">
    <property type="entry name" value="Znf_RING/FYVE/PHD"/>
</dbReference>
<evidence type="ECO:0000256" key="15">
    <source>
        <dbReference type="SAM" id="MobiDB-lite"/>
    </source>
</evidence>